<comment type="similarity">
    <text evidence="1">Belongs to the MDM20/NAA25 family.</text>
</comment>
<dbReference type="EMBL" id="OU895877">
    <property type="protein sequence ID" value="CAG9797732.1"/>
    <property type="molecule type" value="Genomic_DNA"/>
</dbReference>
<name>A0A9N9RJ65_9DIPT</name>
<evidence type="ECO:0000313" key="5">
    <source>
        <dbReference type="Proteomes" id="UP001153620"/>
    </source>
</evidence>
<dbReference type="GO" id="GO:0031416">
    <property type="term" value="C:NatB complex"/>
    <property type="evidence" value="ECO:0007669"/>
    <property type="project" value="TreeGrafter"/>
</dbReference>
<evidence type="ECO:0000256" key="3">
    <source>
        <dbReference type="ARBA" id="ARBA00029872"/>
    </source>
</evidence>
<dbReference type="InterPro" id="IPR011990">
    <property type="entry name" value="TPR-like_helical_dom_sf"/>
</dbReference>
<dbReference type="SUPFAM" id="SSF48452">
    <property type="entry name" value="TPR-like"/>
    <property type="match status" value="1"/>
</dbReference>
<dbReference type="Gene3D" id="1.25.40.1040">
    <property type="match status" value="1"/>
</dbReference>
<dbReference type="Proteomes" id="UP001153620">
    <property type="component" value="Chromosome 1"/>
</dbReference>
<keyword evidence="5" id="KW-1185">Reference proteome</keyword>
<dbReference type="OrthoDB" id="1874341at2759"/>
<evidence type="ECO:0000313" key="4">
    <source>
        <dbReference type="EMBL" id="CAG9797732.1"/>
    </source>
</evidence>
<evidence type="ECO:0000256" key="2">
    <source>
        <dbReference type="ARBA" id="ARBA00022803"/>
    </source>
</evidence>
<accession>A0A9N9RJ65</accession>
<keyword evidence="2" id="KW-0802">TPR repeat</keyword>
<dbReference type="PANTHER" id="PTHR22767">
    <property type="entry name" value="N-TERMINAL ACETYLTRANSFERASE-RELATED"/>
    <property type="match status" value="1"/>
</dbReference>
<dbReference type="PANTHER" id="PTHR22767:SF3">
    <property type="entry name" value="N-ALPHA-ACETYLTRANSFERASE 25, NATB AUXILIARY SUBUNIT"/>
    <property type="match status" value="1"/>
</dbReference>
<gene>
    <name evidence="4" type="ORF">CHIRRI_LOCUS720</name>
</gene>
<dbReference type="Pfam" id="PF09797">
    <property type="entry name" value="NatB_MDM20"/>
    <property type="match status" value="1"/>
</dbReference>
<evidence type="ECO:0000256" key="1">
    <source>
        <dbReference type="ARBA" id="ARBA00006298"/>
    </source>
</evidence>
<organism evidence="4 5">
    <name type="scientific">Chironomus riparius</name>
    <dbReference type="NCBI Taxonomy" id="315576"/>
    <lineage>
        <taxon>Eukaryota</taxon>
        <taxon>Metazoa</taxon>
        <taxon>Ecdysozoa</taxon>
        <taxon>Arthropoda</taxon>
        <taxon>Hexapoda</taxon>
        <taxon>Insecta</taxon>
        <taxon>Pterygota</taxon>
        <taxon>Neoptera</taxon>
        <taxon>Endopterygota</taxon>
        <taxon>Diptera</taxon>
        <taxon>Nematocera</taxon>
        <taxon>Chironomoidea</taxon>
        <taxon>Chironomidae</taxon>
        <taxon>Chironominae</taxon>
        <taxon>Chironomus</taxon>
    </lineage>
</organism>
<protein>
    <recommendedName>
        <fullName evidence="3">N-terminal acetyltransferase B complex subunit MDM20 homolog</fullName>
    </recommendedName>
</protein>
<sequence>MDSVNERRLRIVFDAIDLGNNKKALQEVEKVLKKTPNLKTGLALKALSLIRLGRERESQQIINELEKDPEDDSTLQVMTYCYRELDQLDKICKVYSDAAKKMPGNEELLTQLFMAHVRVNDYKSQQTVALQLFKAKPKNPYYFWAVMSVVLQALRGSESKDKQKAKVLLSLAQKMIDKIIKEDKIEAEQEVQLYLSILEYQEKYEDALEFLQSKVCIEKFPGAPITIKIEIYKKLKKWKELMSLSQELLQEDPDRWDYYQDYLLACFELVKDGDNSVIDLSFNFITDILKSNSKVRGPYLARIEMHKRMRNNNLDPEKLFGDYQDLLIEYFSIFGNKKCCVNDLKMFLEHLPVERRSNLASKLLQDTGISSTTLPQNKDQLQKHICSLQISRLCGSHSALSIEHLQALYSALTLHYEHSFSAFGKDLLSTDIGPSDQYSILAAHIMYDIAIKSNSSYRLIETLHFLNYLLKNSPSNFHGKLLCLQIFHILGCGMGAHKVYDSLDIKHIQLDSMGYLHCAHLPSTALASLSKPIYDQTLKFFTASYKDSLEYLAMSYKYGSFSKLQEFMDFREKLSNSLHYSMVSVEALLQEIIAFNGTNQQNYLQFQNMKIEPNEDRINYEELTDNRDLNVMLRWDPIRDENNESLYDKIKEIEKESFNQDVVLLRIRSTLLRLVASSVELIHTPYRSLNTKEQNGHSSNSSVEDGDESQTILIDTWDSHFKLIEILKYQQSSSQFLVNLLPSRLHVILQLPYNKVFSLLGKFVHNLWMSSVETKELGKALQQAFLDLKSFIETLEPVNETSNLFYYRDLQAKFIGCVEIMSLCSFVLSFCYDKCSHNQPQTVSKKKKQQSNLEVNENSKQITIKEKISLITDIMRNLKSALNSAENSLEKLKPIKVEKNLNEYLASLSITPKESNKTNNSETASVITTVNIDIHTIFDENYQQSVKELSMLIKDKLKLINVK</sequence>
<proteinExistence type="inferred from homology"/>
<dbReference type="InterPro" id="IPR019183">
    <property type="entry name" value="NAA25_NatB_aux_su"/>
</dbReference>
<reference evidence="4" key="1">
    <citation type="submission" date="2022-01" db="EMBL/GenBank/DDBJ databases">
        <authorList>
            <person name="King R."/>
        </authorList>
    </citation>
    <scope>NUCLEOTIDE SEQUENCE</scope>
</reference>
<dbReference type="AlphaFoldDB" id="A0A9N9RJ65"/>
<reference evidence="4" key="2">
    <citation type="submission" date="2022-10" db="EMBL/GenBank/DDBJ databases">
        <authorList>
            <consortium name="ENA_rothamsted_submissions"/>
            <consortium name="culmorum"/>
            <person name="King R."/>
        </authorList>
    </citation>
    <scope>NUCLEOTIDE SEQUENCE</scope>
</reference>